<accession>A0ABQ9EEX7</accession>
<feature type="compositionally biased region" description="Basic and acidic residues" evidence="1">
    <location>
        <begin position="363"/>
        <end position="373"/>
    </location>
</feature>
<evidence type="ECO:0000313" key="5">
    <source>
        <dbReference type="Proteomes" id="UP001217089"/>
    </source>
</evidence>
<sequence length="373" mass="41874">MFLLYPALLVLGHIQLLQSSVISCPFKKSGGTETIRFCSNSEVTSSNIYIDSSEVSTRVTNCTCKFNVTVDTHVIINSTLSIFYDCRTAIRFGDENSQLFDLCGNIYLEVGMIQSQTYSLVLINGLVNLKTYCLHLFTGSYNTEIRLKCISDFNLGSTTTTSTAVYTELSAEPSTEASDTTQTTLLYTVMESRGEQLYGIFAPVLGGVLVVIAIIIFALIVYKRRKRGNNDGKSGPRIDPHGYMNRTVDENYENDAEIRANDMYHSINSDPQNDFAEGYAEIQSMYDILQNTSLNVQDGYAILQSQTWNDSLPTNLILNQRDQSIFSLSSNNHLAHDGVVYNMCVKKPKKKQETNNDEIVYEIPDRQKENQTK</sequence>
<evidence type="ECO:0008006" key="6">
    <source>
        <dbReference type="Google" id="ProtNLM"/>
    </source>
</evidence>
<keyword evidence="2" id="KW-1133">Transmembrane helix</keyword>
<comment type="caution">
    <text evidence="4">The sequence shown here is derived from an EMBL/GenBank/DDBJ whole genome shotgun (WGS) entry which is preliminary data.</text>
</comment>
<organism evidence="4 5">
    <name type="scientific">Tegillarca granosa</name>
    <name type="common">Malaysian cockle</name>
    <name type="synonym">Anadara granosa</name>
    <dbReference type="NCBI Taxonomy" id="220873"/>
    <lineage>
        <taxon>Eukaryota</taxon>
        <taxon>Metazoa</taxon>
        <taxon>Spiralia</taxon>
        <taxon>Lophotrochozoa</taxon>
        <taxon>Mollusca</taxon>
        <taxon>Bivalvia</taxon>
        <taxon>Autobranchia</taxon>
        <taxon>Pteriomorphia</taxon>
        <taxon>Arcoida</taxon>
        <taxon>Arcoidea</taxon>
        <taxon>Arcidae</taxon>
        <taxon>Tegillarca</taxon>
    </lineage>
</organism>
<proteinExistence type="predicted"/>
<feature type="signal peptide" evidence="3">
    <location>
        <begin position="1"/>
        <end position="19"/>
    </location>
</feature>
<protein>
    <recommendedName>
        <fullName evidence="6">CUB domain-containing protein</fullName>
    </recommendedName>
</protein>
<dbReference type="EMBL" id="JARBDR010000903">
    <property type="protein sequence ID" value="KAJ8303874.1"/>
    <property type="molecule type" value="Genomic_DNA"/>
</dbReference>
<evidence type="ECO:0000256" key="3">
    <source>
        <dbReference type="SAM" id="SignalP"/>
    </source>
</evidence>
<feature type="chain" id="PRO_5046851886" description="CUB domain-containing protein" evidence="3">
    <location>
        <begin position="20"/>
        <end position="373"/>
    </location>
</feature>
<gene>
    <name evidence="4" type="ORF">KUTeg_017457</name>
</gene>
<reference evidence="4 5" key="1">
    <citation type="submission" date="2022-12" db="EMBL/GenBank/DDBJ databases">
        <title>Chromosome-level genome of Tegillarca granosa.</title>
        <authorList>
            <person name="Kim J."/>
        </authorList>
    </citation>
    <scope>NUCLEOTIDE SEQUENCE [LARGE SCALE GENOMIC DNA]</scope>
    <source>
        <strain evidence="4">Teg-2019</strain>
        <tissue evidence="4">Adductor muscle</tissue>
    </source>
</reference>
<feature type="region of interest" description="Disordered" evidence="1">
    <location>
        <begin position="352"/>
        <end position="373"/>
    </location>
</feature>
<name>A0ABQ9EEX7_TEGGR</name>
<keyword evidence="2" id="KW-0812">Transmembrane</keyword>
<dbReference type="Proteomes" id="UP001217089">
    <property type="component" value="Unassembled WGS sequence"/>
</dbReference>
<keyword evidence="3" id="KW-0732">Signal</keyword>
<evidence type="ECO:0000256" key="1">
    <source>
        <dbReference type="SAM" id="MobiDB-lite"/>
    </source>
</evidence>
<keyword evidence="2" id="KW-0472">Membrane</keyword>
<evidence type="ECO:0000256" key="2">
    <source>
        <dbReference type="SAM" id="Phobius"/>
    </source>
</evidence>
<feature type="transmembrane region" description="Helical" evidence="2">
    <location>
        <begin position="197"/>
        <end position="222"/>
    </location>
</feature>
<keyword evidence="5" id="KW-1185">Reference proteome</keyword>
<evidence type="ECO:0000313" key="4">
    <source>
        <dbReference type="EMBL" id="KAJ8303874.1"/>
    </source>
</evidence>